<dbReference type="InterPro" id="IPR001220">
    <property type="entry name" value="Legume_lectin_dom"/>
</dbReference>
<proteinExistence type="inferred from homology"/>
<feature type="domain" description="Legume lectin" evidence="6">
    <location>
        <begin position="23"/>
        <end position="265"/>
    </location>
</feature>
<comment type="similarity">
    <text evidence="1">Belongs to the leguminous lectin family.</text>
</comment>
<feature type="compositionally biased region" description="Gly residues" evidence="3">
    <location>
        <begin position="363"/>
        <end position="372"/>
    </location>
</feature>
<dbReference type="FunFam" id="2.60.120.200:FF:000238">
    <property type="entry name" value="Os04g0141400 protein"/>
    <property type="match status" value="1"/>
</dbReference>
<keyword evidence="4" id="KW-1133">Transmembrane helix</keyword>
<keyword evidence="4" id="KW-0472">Membrane</keyword>
<evidence type="ECO:0000256" key="1">
    <source>
        <dbReference type="ARBA" id="ARBA00007606"/>
    </source>
</evidence>
<evidence type="ECO:0000313" key="7">
    <source>
        <dbReference type="EnsemblPlants" id="EMT06906"/>
    </source>
</evidence>
<keyword evidence="5" id="KW-0732">Signal</keyword>
<organism evidence="7">
    <name type="scientific">Aegilops tauschii</name>
    <name type="common">Tausch's goatgrass</name>
    <name type="synonym">Aegilops squarrosa</name>
    <dbReference type="NCBI Taxonomy" id="37682"/>
    <lineage>
        <taxon>Eukaryota</taxon>
        <taxon>Viridiplantae</taxon>
        <taxon>Streptophyta</taxon>
        <taxon>Embryophyta</taxon>
        <taxon>Tracheophyta</taxon>
        <taxon>Spermatophyta</taxon>
        <taxon>Magnoliopsida</taxon>
        <taxon>Liliopsida</taxon>
        <taxon>Poales</taxon>
        <taxon>Poaceae</taxon>
        <taxon>BOP clade</taxon>
        <taxon>Pooideae</taxon>
        <taxon>Triticodae</taxon>
        <taxon>Triticeae</taxon>
        <taxon>Triticinae</taxon>
        <taxon>Aegilops</taxon>
    </lineage>
</organism>
<feature type="transmembrane region" description="Helical" evidence="4">
    <location>
        <begin position="282"/>
        <end position="306"/>
    </location>
</feature>
<dbReference type="SUPFAM" id="SSF49899">
    <property type="entry name" value="Concanavalin A-like lectins/glucanases"/>
    <property type="match status" value="1"/>
</dbReference>
<feature type="region of interest" description="Disordered" evidence="3">
    <location>
        <begin position="314"/>
        <end position="348"/>
    </location>
</feature>
<dbReference type="CDD" id="cd06899">
    <property type="entry name" value="lectin_legume_LecRK_Arcelin_ConA"/>
    <property type="match status" value="1"/>
</dbReference>
<reference evidence="7" key="1">
    <citation type="submission" date="2015-06" db="UniProtKB">
        <authorList>
            <consortium name="EnsemblPlants"/>
        </authorList>
    </citation>
    <scope>IDENTIFICATION</scope>
</reference>
<dbReference type="GO" id="GO:0030246">
    <property type="term" value="F:carbohydrate binding"/>
    <property type="evidence" value="ECO:0007669"/>
    <property type="project" value="UniProtKB-KW"/>
</dbReference>
<protein>
    <submittedName>
        <fullName evidence="7">Putative Lectin-related protein</fullName>
    </submittedName>
</protein>
<keyword evidence="2" id="KW-0430">Lectin</keyword>
<dbReference type="Pfam" id="PF00139">
    <property type="entry name" value="Lectin_legB"/>
    <property type="match status" value="1"/>
</dbReference>
<feature type="signal peptide" evidence="5">
    <location>
        <begin position="1"/>
        <end position="22"/>
    </location>
</feature>
<sequence>MAELKLCLCFLLLCVHVHHATAISFSYNSFRSGDFREEDDAMVTDGRIELVGDEAGGRARGRVLYKQAVQLWDGVKGETASFTTSFNFSIQSLPGRSSTPGHGMTFFVAPYMPEMPQESYDGCLGLFDEKHAPKNGTTIISANASGSASFVAVEFDTHRDAWDPSSRHIGVDVNNVDSRGNFRILPEGSLVDAGVMSSTVTYDNATSWLDVVLRVSGAKYALGATVDLRSLLPEQVALGFSAATGDAFGSSHTLLSWSFHSTLPTRNYTALPSTSSTKKATLPLIAGVAAAAVVALLLAVTVAVLLRRASRRNRQTDDKDMLAGDMTPDSLDADGDELGSSTGPRPIPYASLAAAARNFAEGGKLGQGGSGARGTSRRKGSWGRADPGRCTGAT</sequence>
<evidence type="ECO:0000256" key="2">
    <source>
        <dbReference type="ARBA" id="ARBA00022734"/>
    </source>
</evidence>
<dbReference type="InterPro" id="IPR050258">
    <property type="entry name" value="Leguminous_Lectin"/>
</dbReference>
<evidence type="ECO:0000256" key="3">
    <source>
        <dbReference type="SAM" id="MobiDB-lite"/>
    </source>
</evidence>
<dbReference type="PROSITE" id="PS00307">
    <property type="entry name" value="LECTIN_LEGUME_BETA"/>
    <property type="match status" value="1"/>
</dbReference>
<dbReference type="AlphaFoldDB" id="M8AQU1"/>
<dbReference type="ExpressionAtlas" id="M8AQU1">
    <property type="expression patterns" value="baseline"/>
</dbReference>
<evidence type="ECO:0000256" key="4">
    <source>
        <dbReference type="SAM" id="Phobius"/>
    </source>
</evidence>
<evidence type="ECO:0000256" key="5">
    <source>
        <dbReference type="SAM" id="SignalP"/>
    </source>
</evidence>
<dbReference type="InterPro" id="IPR019825">
    <property type="entry name" value="Lectin_legB_Mn/Ca_BS"/>
</dbReference>
<dbReference type="EnsemblPlants" id="EMT06906">
    <property type="protein sequence ID" value="EMT06906"/>
    <property type="gene ID" value="F775_29873"/>
</dbReference>
<dbReference type="PANTHER" id="PTHR32401">
    <property type="entry name" value="CONCANAVALIN A-LIKE LECTIN FAMILY PROTEIN"/>
    <property type="match status" value="1"/>
</dbReference>
<dbReference type="PANTHER" id="PTHR32401:SF49">
    <property type="entry name" value="OS10G0129200 PROTEIN"/>
    <property type="match status" value="1"/>
</dbReference>
<dbReference type="Gene3D" id="2.60.120.200">
    <property type="match status" value="1"/>
</dbReference>
<feature type="region of interest" description="Disordered" evidence="3">
    <location>
        <begin position="362"/>
        <end position="394"/>
    </location>
</feature>
<feature type="chain" id="PRO_5014582525" evidence="5">
    <location>
        <begin position="23"/>
        <end position="394"/>
    </location>
</feature>
<dbReference type="InterPro" id="IPR013320">
    <property type="entry name" value="ConA-like_dom_sf"/>
</dbReference>
<name>M8AQU1_AEGTA</name>
<keyword evidence="4" id="KW-0812">Transmembrane</keyword>
<evidence type="ECO:0000259" key="6">
    <source>
        <dbReference type="Pfam" id="PF00139"/>
    </source>
</evidence>
<accession>M8AQU1</accession>